<name>A0A8H7W3W9_9HELO</name>
<gene>
    <name evidence="2" type="ORF">IFR04_010591</name>
</gene>
<dbReference type="OrthoDB" id="10665290at2759"/>
<feature type="compositionally biased region" description="Polar residues" evidence="1">
    <location>
        <begin position="501"/>
        <end position="516"/>
    </location>
</feature>
<feature type="region of interest" description="Disordered" evidence="1">
    <location>
        <begin position="1"/>
        <end position="50"/>
    </location>
</feature>
<feature type="compositionally biased region" description="Polar residues" evidence="1">
    <location>
        <begin position="269"/>
        <end position="278"/>
    </location>
</feature>
<reference evidence="2" key="1">
    <citation type="submission" date="2021-02" db="EMBL/GenBank/DDBJ databases">
        <title>Genome sequence Cadophora malorum strain M34.</title>
        <authorList>
            <person name="Stefanovic E."/>
            <person name="Vu D."/>
            <person name="Scully C."/>
            <person name="Dijksterhuis J."/>
            <person name="Roader J."/>
            <person name="Houbraken J."/>
        </authorList>
    </citation>
    <scope>NUCLEOTIDE SEQUENCE</scope>
    <source>
        <strain evidence="2">M34</strain>
    </source>
</reference>
<protein>
    <submittedName>
        <fullName evidence="2">Uncharacterized protein</fullName>
    </submittedName>
</protein>
<comment type="caution">
    <text evidence="2">The sequence shown here is derived from an EMBL/GenBank/DDBJ whole genome shotgun (WGS) entry which is preliminary data.</text>
</comment>
<feature type="compositionally biased region" description="Polar residues" evidence="1">
    <location>
        <begin position="329"/>
        <end position="349"/>
    </location>
</feature>
<feature type="region of interest" description="Disordered" evidence="1">
    <location>
        <begin position="732"/>
        <end position="765"/>
    </location>
</feature>
<dbReference type="AlphaFoldDB" id="A0A8H7W3W9"/>
<feature type="region of interest" description="Disordered" evidence="1">
    <location>
        <begin position="971"/>
        <end position="993"/>
    </location>
</feature>
<accession>A0A8H7W3W9</accession>
<feature type="region of interest" description="Disordered" evidence="1">
    <location>
        <begin position="915"/>
        <end position="952"/>
    </location>
</feature>
<feature type="region of interest" description="Disordered" evidence="1">
    <location>
        <begin position="264"/>
        <end position="360"/>
    </location>
</feature>
<dbReference type="Proteomes" id="UP000664132">
    <property type="component" value="Unassembled WGS sequence"/>
</dbReference>
<feature type="compositionally biased region" description="Low complexity" evidence="1">
    <location>
        <begin position="929"/>
        <end position="952"/>
    </location>
</feature>
<proteinExistence type="predicted"/>
<feature type="region of interest" description="Disordered" evidence="1">
    <location>
        <begin position="631"/>
        <end position="651"/>
    </location>
</feature>
<feature type="compositionally biased region" description="Polar residues" evidence="1">
    <location>
        <begin position="24"/>
        <end position="36"/>
    </location>
</feature>
<feature type="compositionally biased region" description="Polar residues" evidence="1">
    <location>
        <begin position="450"/>
        <end position="467"/>
    </location>
</feature>
<feature type="region of interest" description="Disordered" evidence="1">
    <location>
        <begin position="862"/>
        <end position="890"/>
    </location>
</feature>
<feature type="region of interest" description="Disordered" evidence="1">
    <location>
        <begin position="534"/>
        <end position="558"/>
    </location>
</feature>
<feature type="compositionally biased region" description="Basic and acidic residues" evidence="1">
    <location>
        <begin position="816"/>
        <end position="825"/>
    </location>
</feature>
<feature type="compositionally biased region" description="Polar residues" evidence="1">
    <location>
        <begin position="915"/>
        <end position="927"/>
    </location>
</feature>
<feature type="region of interest" description="Disordered" evidence="1">
    <location>
        <begin position="445"/>
        <end position="481"/>
    </location>
</feature>
<feature type="compositionally biased region" description="Basic and acidic residues" evidence="1">
    <location>
        <begin position="870"/>
        <end position="879"/>
    </location>
</feature>
<feature type="compositionally biased region" description="Basic and acidic residues" evidence="1">
    <location>
        <begin position="753"/>
        <end position="763"/>
    </location>
</feature>
<sequence length="993" mass="107858">MTEEEFKPQKVPSWVDRGRPSKASVPTPTPGRTLNVQPRDFPDAPSAPRQMRELAYQGQRNPFSQDYQDKSIFSGMDPFSLMNLQMSAILAAQQMGPINSPMEQWGHLNPNFVFQGGQVNMGYAPHAHEQEATMEGVGSAIELVESAQPHSSYNSAAPLPKPQLDLSAEEIDDIADKIFEDLSDEKKRQNYLHPPASLATTASSQNPPSPSPSKRPTLPARSPSSKVVDTIIPLSSPASPIASLNPPSAPRLMKLRDGKDISKSESAYLRSNTNSPQSAKKKTGYGRAEVRERQPGIPSRDVKRQDRARGNNRDGAKGRIGNGLLDRTVSGTSLQDETRYPTTGKQNNNGSGGRYTGEDDGRLESLVLSTRVHDTSSAPAFPDPWVRPPRSISAPMRDPFLNIDPHYRRNEGFILQEEHEQEVQRLTASDVDKNIFLRQGGTLGKWPAKKSQSMEANSQEHYNSRIQLEQKPRRQEKKDIKAKDKHFVRAQADSGVDTKDLLTTSGPKLGNANSEPIINPRPCRNAAMLFRAGGTTQHQKSRKALLGTEGSGGSNTSNIPSAVSPVVCGVSSSRAKEVSHYTMVPSSDLRARHEHELNALDEGITASDRHDVIRRHRAEWDDWHAALPFRQAASQEPRLGEDPKSGREEESMRAVVFDNSQTSEGTDEVSGLKKKKRIRPSRFIYLTSSELTARHPQQVSSQLKSASEKEKKELLRRQEDELVKCHNFQESQRQEEVNNGDLQTAEGVPAKRKAIEDAKDGGSKKLVRLNNSAAASPRPQNPLGLPIAPDDRLMAAAVSNGTILSRRQETAASKSVKAEHSSEKDVDMGALPAEVVTMSSAAEFDEVFKAVENSVAVLQSGASQGACFEGKTDDKESKGESNGVGCPAQSPGSAGSFRAFLVADQLATQALLTTQESKDSPSAQGSGVAQAIQMADAAPATEPSTSSPSIPAGDWILDSFLDSLFVGSLSTPPPASLEPAPSRDFKGLSCALS</sequence>
<evidence type="ECO:0000313" key="2">
    <source>
        <dbReference type="EMBL" id="KAG4416245.1"/>
    </source>
</evidence>
<feature type="region of interest" description="Disordered" evidence="1">
    <location>
        <begin position="196"/>
        <end position="226"/>
    </location>
</feature>
<feature type="compositionally biased region" description="Basic and acidic residues" evidence="1">
    <location>
        <begin position="638"/>
        <end position="651"/>
    </location>
</feature>
<feature type="region of interest" description="Disordered" evidence="1">
    <location>
        <begin position="498"/>
        <end position="520"/>
    </location>
</feature>
<keyword evidence="3" id="KW-1185">Reference proteome</keyword>
<feature type="compositionally biased region" description="Basic and acidic residues" evidence="1">
    <location>
        <begin position="468"/>
        <end position="481"/>
    </location>
</feature>
<feature type="region of interest" description="Disordered" evidence="1">
    <location>
        <begin position="806"/>
        <end position="825"/>
    </location>
</feature>
<dbReference type="EMBL" id="JAFJYH010000192">
    <property type="protein sequence ID" value="KAG4416245.1"/>
    <property type="molecule type" value="Genomic_DNA"/>
</dbReference>
<organism evidence="2 3">
    <name type="scientific">Cadophora malorum</name>
    <dbReference type="NCBI Taxonomy" id="108018"/>
    <lineage>
        <taxon>Eukaryota</taxon>
        <taxon>Fungi</taxon>
        <taxon>Dikarya</taxon>
        <taxon>Ascomycota</taxon>
        <taxon>Pezizomycotina</taxon>
        <taxon>Leotiomycetes</taxon>
        <taxon>Helotiales</taxon>
        <taxon>Ploettnerulaceae</taxon>
        <taxon>Cadophora</taxon>
    </lineage>
</organism>
<evidence type="ECO:0000256" key="1">
    <source>
        <dbReference type="SAM" id="MobiDB-lite"/>
    </source>
</evidence>
<evidence type="ECO:0000313" key="3">
    <source>
        <dbReference type="Proteomes" id="UP000664132"/>
    </source>
</evidence>
<feature type="compositionally biased region" description="Basic and acidic residues" evidence="1">
    <location>
        <begin position="288"/>
        <end position="317"/>
    </location>
</feature>